<dbReference type="InterPro" id="IPR011006">
    <property type="entry name" value="CheY-like_superfamily"/>
</dbReference>
<gene>
    <name evidence="4" type="ORF">H8E23_09530</name>
</gene>
<feature type="modified residue" description="4-aspartylphosphate" evidence="2">
    <location>
        <position position="25"/>
    </location>
</feature>
<dbReference type="SMART" id="SM00448">
    <property type="entry name" value="REC"/>
    <property type="match status" value="1"/>
</dbReference>
<proteinExistence type="predicted"/>
<protein>
    <submittedName>
        <fullName evidence="4">Response regulator</fullName>
    </submittedName>
</protein>
<dbReference type="Pfam" id="PF00072">
    <property type="entry name" value="Response_reg"/>
    <property type="match status" value="1"/>
</dbReference>
<sequence length="126" mass="14368">METSNSAKEALEYLKKNTFDLILLDMVLPDMSGYQLMDFITIQNQDTLIIVITGQASMDSAIGALRKGAYDYIRKPFEPDALITTFKNALNQKSLILLTRTIATRYCNWPVKYIEASRTLIKIIRI</sequence>
<dbReference type="PANTHER" id="PTHR44591">
    <property type="entry name" value="STRESS RESPONSE REGULATOR PROTEIN 1"/>
    <property type="match status" value="1"/>
</dbReference>
<evidence type="ECO:0000313" key="5">
    <source>
        <dbReference type="Proteomes" id="UP000603434"/>
    </source>
</evidence>
<dbReference type="EMBL" id="JACNJH010000142">
    <property type="protein sequence ID" value="MBC8361627.1"/>
    <property type="molecule type" value="Genomic_DNA"/>
</dbReference>
<evidence type="ECO:0000256" key="2">
    <source>
        <dbReference type="PROSITE-ProRule" id="PRU00169"/>
    </source>
</evidence>
<dbReference type="PANTHER" id="PTHR44591:SF3">
    <property type="entry name" value="RESPONSE REGULATORY DOMAIN-CONTAINING PROTEIN"/>
    <property type="match status" value="1"/>
</dbReference>
<organism evidence="4 5">
    <name type="scientific">Candidatus Desulfatibia profunda</name>
    <dbReference type="NCBI Taxonomy" id="2841695"/>
    <lineage>
        <taxon>Bacteria</taxon>
        <taxon>Pseudomonadati</taxon>
        <taxon>Thermodesulfobacteriota</taxon>
        <taxon>Desulfobacteria</taxon>
        <taxon>Desulfobacterales</taxon>
        <taxon>Desulfobacterales incertae sedis</taxon>
        <taxon>Candidatus Desulfatibia</taxon>
    </lineage>
</organism>
<dbReference type="PROSITE" id="PS50110">
    <property type="entry name" value="RESPONSE_REGULATORY"/>
    <property type="match status" value="1"/>
</dbReference>
<accession>A0A8J6TIZ6</accession>
<dbReference type="AlphaFoldDB" id="A0A8J6TIZ6"/>
<dbReference type="Proteomes" id="UP000603434">
    <property type="component" value="Unassembled WGS sequence"/>
</dbReference>
<dbReference type="InterPro" id="IPR001789">
    <property type="entry name" value="Sig_transdc_resp-reg_receiver"/>
</dbReference>
<reference evidence="4 5" key="1">
    <citation type="submission" date="2020-08" db="EMBL/GenBank/DDBJ databases">
        <title>Bridging the membrane lipid divide: bacteria of the FCB group superphylum have the potential to synthesize archaeal ether lipids.</title>
        <authorList>
            <person name="Villanueva L."/>
            <person name="Von Meijenfeldt F.A.B."/>
            <person name="Westbye A.B."/>
            <person name="Yadav S."/>
            <person name="Hopmans E.C."/>
            <person name="Dutilh B.E."/>
            <person name="Sinninghe Damste J.S."/>
        </authorList>
    </citation>
    <scope>NUCLEOTIDE SEQUENCE [LARGE SCALE GENOMIC DNA]</scope>
    <source>
        <strain evidence="4">NIOZ-UU30</strain>
    </source>
</reference>
<feature type="domain" description="Response regulatory" evidence="3">
    <location>
        <begin position="1"/>
        <end position="90"/>
    </location>
</feature>
<comment type="caution">
    <text evidence="4">The sequence shown here is derived from an EMBL/GenBank/DDBJ whole genome shotgun (WGS) entry which is preliminary data.</text>
</comment>
<dbReference type="Gene3D" id="3.40.50.2300">
    <property type="match status" value="1"/>
</dbReference>
<dbReference type="SUPFAM" id="SSF52172">
    <property type="entry name" value="CheY-like"/>
    <property type="match status" value="1"/>
</dbReference>
<evidence type="ECO:0000259" key="3">
    <source>
        <dbReference type="PROSITE" id="PS50110"/>
    </source>
</evidence>
<dbReference type="InterPro" id="IPR050595">
    <property type="entry name" value="Bact_response_regulator"/>
</dbReference>
<evidence type="ECO:0000256" key="1">
    <source>
        <dbReference type="ARBA" id="ARBA00022553"/>
    </source>
</evidence>
<evidence type="ECO:0000313" key="4">
    <source>
        <dbReference type="EMBL" id="MBC8361627.1"/>
    </source>
</evidence>
<keyword evidence="1 2" id="KW-0597">Phosphoprotein</keyword>
<dbReference type="GO" id="GO:0000160">
    <property type="term" value="P:phosphorelay signal transduction system"/>
    <property type="evidence" value="ECO:0007669"/>
    <property type="project" value="InterPro"/>
</dbReference>
<name>A0A8J6TIZ6_9BACT</name>